<dbReference type="GeneID" id="94291456"/>
<name>A0A836IXY1_9TRYP</name>
<dbReference type="OrthoDB" id="273809at2759"/>
<comment type="caution">
    <text evidence="2">The sequence shown here is derived from an EMBL/GenBank/DDBJ whole genome shotgun (WGS) entry which is preliminary data.</text>
</comment>
<evidence type="ECO:0000313" key="2">
    <source>
        <dbReference type="EMBL" id="KAG5508165.1"/>
    </source>
</evidence>
<sequence length="297" mass="32271">MPKWGLSAGNSHATSPVIAGASRFHVIFNCCSGSRKQRAKREGALSVAYDVSYLYDRDNNKCVLRCRSAGQAPNEVFTCMHRAHRGADWVVGTELNLCGFDILVEEVMELHLIPYEENVASIATGAADGDKSELDAGGCIIISSCGPRPPPLSTTSSVQIPLSSVPLGTVGGYTAHAQPCALTRPSQAPLHAAAATMLWATHDDGRSSVMPFASEKTIPTDDLQAWPTLNRGSVTAGAVSSDNDTTDPPPPTYRDERSIDGYEESHFCLSFHHQQRRRRRSSAYLAQELVRCYPQYF</sequence>
<accession>A0A836IXY1</accession>
<feature type="region of interest" description="Disordered" evidence="1">
    <location>
        <begin position="233"/>
        <end position="257"/>
    </location>
</feature>
<evidence type="ECO:0000313" key="3">
    <source>
        <dbReference type="Proteomes" id="UP000674318"/>
    </source>
</evidence>
<evidence type="ECO:0000256" key="1">
    <source>
        <dbReference type="SAM" id="MobiDB-lite"/>
    </source>
</evidence>
<dbReference type="Proteomes" id="UP000674318">
    <property type="component" value="Chromosome 17"/>
</dbReference>
<dbReference type="KEGG" id="phet:94291456"/>
<dbReference type="AlphaFoldDB" id="A0A836IXY1"/>
<dbReference type="RefSeq" id="XP_067758054.1">
    <property type="nucleotide sequence ID" value="XM_067901379.1"/>
</dbReference>
<reference evidence="2 3" key="1">
    <citation type="submission" date="2021-02" db="EMBL/GenBank/DDBJ databases">
        <title>Porcisia hertigi Genome sequencing and assembly.</title>
        <authorList>
            <person name="Almutairi H."/>
            <person name="Gatherer D."/>
        </authorList>
    </citation>
    <scope>NUCLEOTIDE SEQUENCE [LARGE SCALE GENOMIC DNA]</scope>
    <source>
        <strain evidence="2 3">C119</strain>
    </source>
</reference>
<dbReference type="EMBL" id="JAFJZO010000017">
    <property type="protein sequence ID" value="KAG5508165.1"/>
    <property type="molecule type" value="Genomic_DNA"/>
</dbReference>
<protein>
    <submittedName>
        <fullName evidence="2">Uncharacterized protein</fullName>
    </submittedName>
</protein>
<organism evidence="2 3">
    <name type="scientific">Porcisia hertigi</name>
    <dbReference type="NCBI Taxonomy" id="2761500"/>
    <lineage>
        <taxon>Eukaryota</taxon>
        <taxon>Discoba</taxon>
        <taxon>Euglenozoa</taxon>
        <taxon>Kinetoplastea</taxon>
        <taxon>Metakinetoplastina</taxon>
        <taxon>Trypanosomatida</taxon>
        <taxon>Trypanosomatidae</taxon>
        <taxon>Leishmaniinae</taxon>
        <taxon>Porcisia</taxon>
    </lineage>
</organism>
<keyword evidence="3" id="KW-1185">Reference proteome</keyword>
<gene>
    <name evidence="2" type="ORF">JKF63_05419</name>
</gene>
<proteinExistence type="predicted"/>